<dbReference type="PROSITE" id="PS50042">
    <property type="entry name" value="CNMP_BINDING_3"/>
    <property type="match status" value="1"/>
</dbReference>
<dbReference type="SUPFAM" id="SSF51206">
    <property type="entry name" value="cAMP-binding domain-like"/>
    <property type="match status" value="1"/>
</dbReference>
<dbReference type="Gene3D" id="2.60.120.10">
    <property type="entry name" value="Jelly Rolls"/>
    <property type="match status" value="1"/>
</dbReference>
<gene>
    <name evidence="2" type="ORF">PSM36_1419</name>
</gene>
<dbReference type="CDD" id="cd00038">
    <property type="entry name" value="CAP_ED"/>
    <property type="match status" value="1"/>
</dbReference>
<dbReference type="EMBL" id="LT605205">
    <property type="protein sequence ID" value="SCD20241.1"/>
    <property type="molecule type" value="Genomic_DNA"/>
</dbReference>
<evidence type="ECO:0000313" key="2">
    <source>
        <dbReference type="EMBL" id="SCD20241.1"/>
    </source>
</evidence>
<dbReference type="InterPro" id="IPR014710">
    <property type="entry name" value="RmlC-like_jellyroll"/>
</dbReference>
<dbReference type="Proteomes" id="UP000187464">
    <property type="component" value="Chromosome I"/>
</dbReference>
<dbReference type="Pfam" id="PF00027">
    <property type="entry name" value="cNMP_binding"/>
    <property type="match status" value="1"/>
</dbReference>
<dbReference type="AlphaFoldDB" id="A0A1R3SXJ7"/>
<evidence type="ECO:0000313" key="3">
    <source>
        <dbReference type="Proteomes" id="UP000187464"/>
    </source>
</evidence>
<reference evidence="2 3" key="1">
    <citation type="submission" date="2016-08" db="EMBL/GenBank/DDBJ databases">
        <authorList>
            <person name="Seilhamer J.J."/>
        </authorList>
    </citation>
    <scope>NUCLEOTIDE SEQUENCE [LARGE SCALE GENOMIC DNA]</scope>
    <source>
        <strain evidence="2">M3/6</strain>
    </source>
</reference>
<organism evidence="2 3">
    <name type="scientific">Proteiniphilum saccharofermentans</name>
    <dbReference type="NCBI Taxonomy" id="1642647"/>
    <lineage>
        <taxon>Bacteria</taxon>
        <taxon>Pseudomonadati</taxon>
        <taxon>Bacteroidota</taxon>
        <taxon>Bacteroidia</taxon>
        <taxon>Bacteroidales</taxon>
        <taxon>Dysgonomonadaceae</taxon>
        <taxon>Proteiniphilum</taxon>
    </lineage>
</organism>
<dbReference type="InterPro" id="IPR018490">
    <property type="entry name" value="cNMP-bd_dom_sf"/>
</dbReference>
<dbReference type="STRING" id="1642647.PSM36_1419"/>
<evidence type="ECO:0000259" key="1">
    <source>
        <dbReference type="PROSITE" id="PS50042"/>
    </source>
</evidence>
<keyword evidence="3" id="KW-1185">Reference proteome</keyword>
<dbReference type="InterPro" id="IPR000595">
    <property type="entry name" value="cNMP-bd_dom"/>
</dbReference>
<name>A0A1R3SXJ7_9BACT</name>
<dbReference type="KEGG" id="psac:PSM36_1419"/>
<feature type="domain" description="Cyclic nucleotide-binding" evidence="1">
    <location>
        <begin position="19"/>
        <end position="118"/>
    </location>
</feature>
<sequence>MTQMDKEKTLREVYRHPLLTEEDLTVIRDVHTEVMFNKGDFFLKRGERSDSYLILENGLMRSFVYDYDGNEITTDFFSNHEVVIEVLSLFQQTLSDEYIQALTDCICWKIDLDRFEMLYHSIQGLNEWGRAWMSEQLFQSKQRSVEMITQTATERYLKLIKEKPQVIRQAPLKQIATYLGITDTSLSRIRKELTIG</sequence>
<accession>A0A1R3SXJ7</accession>
<proteinExistence type="predicted"/>
<protein>
    <submittedName>
        <fullName evidence="2">cAMP-binding domain</fullName>
    </submittedName>
</protein>